<feature type="compositionally biased region" description="Low complexity" evidence="1">
    <location>
        <begin position="10"/>
        <end position="27"/>
    </location>
</feature>
<proteinExistence type="predicted"/>
<organism evidence="2 3">
    <name type="scientific">Chlamydomonas incerta</name>
    <dbReference type="NCBI Taxonomy" id="51695"/>
    <lineage>
        <taxon>Eukaryota</taxon>
        <taxon>Viridiplantae</taxon>
        <taxon>Chlorophyta</taxon>
        <taxon>core chlorophytes</taxon>
        <taxon>Chlorophyceae</taxon>
        <taxon>CS clade</taxon>
        <taxon>Chlamydomonadales</taxon>
        <taxon>Chlamydomonadaceae</taxon>
        <taxon>Chlamydomonas</taxon>
    </lineage>
</organism>
<protein>
    <submittedName>
        <fullName evidence="2">Uncharacterized protein</fullName>
    </submittedName>
</protein>
<reference evidence="2" key="1">
    <citation type="journal article" date="2020" name="bioRxiv">
        <title>Comparative genomics of Chlamydomonas.</title>
        <authorList>
            <person name="Craig R.J."/>
            <person name="Hasan A.R."/>
            <person name="Ness R.W."/>
            <person name="Keightley P.D."/>
        </authorList>
    </citation>
    <scope>NUCLEOTIDE SEQUENCE</scope>
    <source>
        <strain evidence="2">SAG 7.73</strain>
    </source>
</reference>
<keyword evidence="3" id="KW-1185">Reference proteome</keyword>
<evidence type="ECO:0000256" key="1">
    <source>
        <dbReference type="SAM" id="MobiDB-lite"/>
    </source>
</evidence>
<evidence type="ECO:0000313" key="3">
    <source>
        <dbReference type="Proteomes" id="UP000650467"/>
    </source>
</evidence>
<dbReference type="AlphaFoldDB" id="A0A835W603"/>
<gene>
    <name evidence="2" type="ORF">HXX76_005162</name>
</gene>
<feature type="region of interest" description="Disordered" evidence="1">
    <location>
        <begin position="1"/>
        <end position="30"/>
    </location>
</feature>
<sequence>MIKLPKGRGRAAAPGATEAPTRPRAAGLRGPHGALYEGICCARGHRAASGGGRPGGPAAAAAAADDMLGGTPTRPGGELQGVLTSVMAA</sequence>
<dbReference type="Proteomes" id="UP000650467">
    <property type="component" value="Unassembled WGS sequence"/>
</dbReference>
<name>A0A835W603_CHLIN</name>
<dbReference type="EMBL" id="JAEHOC010000009">
    <property type="protein sequence ID" value="KAG2438613.1"/>
    <property type="molecule type" value="Genomic_DNA"/>
</dbReference>
<evidence type="ECO:0000313" key="2">
    <source>
        <dbReference type="EMBL" id="KAG2438613.1"/>
    </source>
</evidence>
<comment type="caution">
    <text evidence="2">The sequence shown here is derived from an EMBL/GenBank/DDBJ whole genome shotgun (WGS) entry which is preliminary data.</text>
</comment>
<accession>A0A835W603</accession>